<dbReference type="EMBL" id="BJYE01000043">
    <property type="protein sequence ID" value="GEN57840.1"/>
    <property type="molecule type" value="Genomic_DNA"/>
</dbReference>
<dbReference type="RefSeq" id="WP_089803502.1">
    <property type="nucleotide sequence ID" value="NZ_BJYE01000043.1"/>
</dbReference>
<dbReference type="InterPro" id="IPR001296">
    <property type="entry name" value="Glyco_trans_1"/>
</dbReference>
<dbReference type="OrthoDB" id="9806653at2"/>
<comment type="caution">
    <text evidence="3">The sequence shown here is derived from an EMBL/GenBank/DDBJ whole genome shotgun (WGS) entry which is preliminary data.</text>
</comment>
<dbReference type="Pfam" id="PF13477">
    <property type="entry name" value="Glyco_trans_4_2"/>
    <property type="match status" value="1"/>
</dbReference>
<accession>A0A511X4G3</accession>
<dbReference type="AlphaFoldDB" id="A0A511X4G3"/>
<dbReference type="SUPFAM" id="SSF53756">
    <property type="entry name" value="UDP-Glycosyltransferase/glycogen phosphorylase"/>
    <property type="match status" value="1"/>
</dbReference>
<evidence type="ECO:0000313" key="4">
    <source>
        <dbReference type="Proteomes" id="UP000321400"/>
    </source>
</evidence>
<sequence>MGEKRVLILASVASMIDQFNMPNIELLINMGYEVHVACNFIEGNTCSNERINVLKNNLMKLSVKFHQIDFKRNVMKFSDNIKAYNQVKNLANDNKYKFIHCHSPIGGVVSRLVGKATKTKVIYTAHGFHFFKGAPLKNWIIYYPIEKWLSRYTDVLITINKEDYNRAKNKFKAKKIEYIPGVGLDVDKFQNVMVDKKAKRDEIGISEEVFIILSVGELNKNKNHEVVIRAIAKIDNPSIHYLVCGQGNLDGYLRNLSKELGIENQVNLLGFRKDIPEICKVSDLFAFPSYREGLSVALMEAMANGLPVVCSNIRGNSDLIEDGKGGYLVEPADVEGFAKYIKELISDSDIRIEFGKFNHKKIENYSIENVLCEMEKIYKLQNEGV</sequence>
<evidence type="ECO:0000259" key="1">
    <source>
        <dbReference type="Pfam" id="PF00534"/>
    </source>
</evidence>
<dbReference type="Gene3D" id="3.40.50.2000">
    <property type="entry name" value="Glycogen Phosphorylase B"/>
    <property type="match status" value="2"/>
</dbReference>
<dbReference type="CDD" id="cd03808">
    <property type="entry name" value="GT4_CapM-like"/>
    <property type="match status" value="1"/>
</dbReference>
<dbReference type="Pfam" id="PF00534">
    <property type="entry name" value="Glycos_transf_1"/>
    <property type="match status" value="1"/>
</dbReference>
<dbReference type="STRING" id="442899.SAMN05720591_14013"/>
<keyword evidence="3" id="KW-0808">Transferase</keyword>
<protein>
    <submittedName>
        <fullName evidence="3">Glycosyl transferase family 1</fullName>
    </submittedName>
</protein>
<reference evidence="3 4" key="1">
    <citation type="submission" date="2019-07" db="EMBL/GenBank/DDBJ databases">
        <title>Whole genome shotgun sequence of Halolactibacillus alkaliphilus NBRC 103919.</title>
        <authorList>
            <person name="Hosoyama A."/>
            <person name="Uohara A."/>
            <person name="Ohji S."/>
            <person name="Ichikawa N."/>
        </authorList>
    </citation>
    <scope>NUCLEOTIDE SEQUENCE [LARGE SCALE GENOMIC DNA]</scope>
    <source>
        <strain evidence="3 4">NBRC 103919</strain>
    </source>
</reference>
<dbReference type="PANTHER" id="PTHR12526">
    <property type="entry name" value="GLYCOSYLTRANSFERASE"/>
    <property type="match status" value="1"/>
</dbReference>
<feature type="domain" description="Glycosyltransferase subfamily 4-like N-terminal" evidence="2">
    <location>
        <begin position="21"/>
        <end position="160"/>
    </location>
</feature>
<keyword evidence="4" id="KW-1185">Reference proteome</keyword>
<dbReference type="PANTHER" id="PTHR12526:SF630">
    <property type="entry name" value="GLYCOSYLTRANSFERASE"/>
    <property type="match status" value="1"/>
</dbReference>
<dbReference type="Proteomes" id="UP000321400">
    <property type="component" value="Unassembled WGS sequence"/>
</dbReference>
<evidence type="ECO:0000259" key="2">
    <source>
        <dbReference type="Pfam" id="PF13477"/>
    </source>
</evidence>
<gene>
    <name evidence="3" type="ORF">HAL01_23040</name>
</gene>
<feature type="domain" description="Glycosyl transferase family 1" evidence="1">
    <location>
        <begin position="195"/>
        <end position="357"/>
    </location>
</feature>
<organism evidence="3 4">
    <name type="scientific">Halolactibacillus alkaliphilus</name>
    <dbReference type="NCBI Taxonomy" id="442899"/>
    <lineage>
        <taxon>Bacteria</taxon>
        <taxon>Bacillati</taxon>
        <taxon>Bacillota</taxon>
        <taxon>Bacilli</taxon>
        <taxon>Bacillales</taxon>
        <taxon>Bacillaceae</taxon>
        <taxon>Halolactibacillus</taxon>
    </lineage>
</organism>
<name>A0A511X4G3_9BACI</name>
<proteinExistence type="predicted"/>
<evidence type="ECO:0000313" key="3">
    <source>
        <dbReference type="EMBL" id="GEN57840.1"/>
    </source>
</evidence>
<dbReference type="GO" id="GO:0016757">
    <property type="term" value="F:glycosyltransferase activity"/>
    <property type="evidence" value="ECO:0007669"/>
    <property type="project" value="InterPro"/>
</dbReference>
<dbReference type="InterPro" id="IPR028098">
    <property type="entry name" value="Glyco_trans_4-like_N"/>
</dbReference>